<feature type="transmembrane region" description="Helical" evidence="1">
    <location>
        <begin position="69"/>
        <end position="86"/>
    </location>
</feature>
<feature type="transmembrane region" description="Helical" evidence="1">
    <location>
        <begin position="36"/>
        <end position="57"/>
    </location>
</feature>
<keyword evidence="1" id="KW-0472">Membrane</keyword>
<organism evidence="3">
    <name type="scientific">uncultured Truepera sp</name>
    <dbReference type="NCBI Taxonomy" id="543023"/>
    <lineage>
        <taxon>Bacteria</taxon>
        <taxon>Thermotogati</taxon>
        <taxon>Deinococcota</taxon>
        <taxon>Deinococci</taxon>
        <taxon>Trueperales</taxon>
        <taxon>Trueperaceae</taxon>
        <taxon>Truepera</taxon>
        <taxon>environmental samples</taxon>
    </lineage>
</organism>
<protein>
    <recommendedName>
        <fullName evidence="2">SPW repeat-containing integral membrane domain-containing protein</fullName>
    </recommendedName>
</protein>
<proteinExistence type="predicted"/>
<accession>A0A6J4VGY7</accession>
<dbReference type="AlphaFoldDB" id="A0A6J4VGY7"/>
<gene>
    <name evidence="3" type="ORF">AVDCRST_MAG86-2940</name>
</gene>
<dbReference type="EMBL" id="CADCWP010000215">
    <property type="protein sequence ID" value="CAA9578196.1"/>
    <property type="molecule type" value="Genomic_DNA"/>
</dbReference>
<feature type="transmembrane region" description="Helical" evidence="1">
    <location>
        <begin position="12"/>
        <end position="30"/>
    </location>
</feature>
<keyword evidence="1" id="KW-0812">Transmembrane</keyword>
<name>A0A6J4VGY7_9DEIN</name>
<feature type="transmembrane region" description="Helical" evidence="1">
    <location>
        <begin position="92"/>
        <end position="110"/>
    </location>
</feature>
<feature type="domain" description="SPW repeat-containing integral membrane" evidence="2">
    <location>
        <begin position="9"/>
        <end position="108"/>
    </location>
</feature>
<dbReference type="InterPro" id="IPR005530">
    <property type="entry name" value="SPW"/>
</dbReference>
<keyword evidence="1" id="KW-1133">Transmembrane helix</keyword>
<evidence type="ECO:0000256" key="1">
    <source>
        <dbReference type="SAM" id="Phobius"/>
    </source>
</evidence>
<evidence type="ECO:0000259" key="2">
    <source>
        <dbReference type="Pfam" id="PF03779"/>
    </source>
</evidence>
<evidence type="ECO:0000313" key="3">
    <source>
        <dbReference type="EMBL" id="CAA9578196.1"/>
    </source>
</evidence>
<dbReference type="Pfam" id="PF03779">
    <property type="entry name" value="SPW"/>
    <property type="match status" value="1"/>
</dbReference>
<reference evidence="3" key="1">
    <citation type="submission" date="2020-02" db="EMBL/GenBank/DDBJ databases">
        <authorList>
            <person name="Meier V. D."/>
        </authorList>
    </citation>
    <scope>NUCLEOTIDE SEQUENCE</scope>
    <source>
        <strain evidence="3">AVDCRST_MAG86</strain>
    </source>
</reference>
<sequence>MRFIPTRLHGILDYLVGALLIAAPWLLNFNRGGAETWVPVVLGLGALLYSIFTDYELGLVRRLSMGTHLGLDAASGLLLAVSPWLFGFSEFVFWPHLILGLFEVLAALTTKTRPSDLTRA</sequence>